<evidence type="ECO:0000256" key="5">
    <source>
        <dbReference type="ARBA" id="ARBA00023136"/>
    </source>
</evidence>
<keyword evidence="3" id="KW-0496">Mitochondrion</keyword>
<dbReference type="OrthoDB" id="409948at2759"/>
<comment type="caution">
    <text evidence="9">The sequence shown here is derived from an EMBL/GenBank/DDBJ whole genome shotgun (WGS) entry which is preliminary data.</text>
</comment>
<evidence type="ECO:0000313" key="10">
    <source>
        <dbReference type="Proteomes" id="UP000243081"/>
    </source>
</evidence>
<evidence type="ECO:0000256" key="4">
    <source>
        <dbReference type="ARBA" id="ARBA00022989"/>
    </source>
</evidence>
<dbReference type="Gene3D" id="1.50.40.10">
    <property type="entry name" value="Mitochondrial carrier domain"/>
    <property type="match status" value="1"/>
</dbReference>
<dbReference type="Proteomes" id="UP000243081">
    <property type="component" value="Unassembled WGS sequence"/>
</dbReference>
<dbReference type="InterPro" id="IPR023395">
    <property type="entry name" value="MCP_dom_sf"/>
</dbReference>
<accession>A0A179IE91</accession>
<keyword evidence="10" id="KW-1185">Reference proteome</keyword>
<keyword evidence="3" id="KW-0999">Mitochondrion inner membrane</keyword>
<feature type="transmembrane region" description="Helical" evidence="8">
    <location>
        <begin position="275"/>
        <end position="296"/>
    </location>
</feature>
<name>A0A179IE91_CORDF</name>
<protein>
    <recommendedName>
        <fullName evidence="11">Mitochondrial carrier protein</fullName>
    </recommendedName>
</protein>
<feature type="transmembrane region" description="Helical" evidence="8">
    <location>
        <begin position="84"/>
        <end position="105"/>
    </location>
</feature>
<keyword evidence="7" id="KW-0813">Transport</keyword>
<comment type="subcellular location">
    <subcellularLocation>
        <location evidence="1">Membrane</location>
        <topology evidence="1">Multi-pass membrane protein</topology>
    </subcellularLocation>
</comment>
<evidence type="ECO:0000256" key="2">
    <source>
        <dbReference type="ARBA" id="ARBA00022692"/>
    </source>
</evidence>
<evidence type="ECO:0000256" key="3">
    <source>
        <dbReference type="ARBA" id="ARBA00022792"/>
    </source>
</evidence>
<dbReference type="PROSITE" id="PS50920">
    <property type="entry name" value="SOLCAR"/>
    <property type="match status" value="1"/>
</dbReference>
<keyword evidence="5 6" id="KW-0472">Membrane</keyword>
<dbReference type="PANTHER" id="PTHR47567">
    <property type="entry name" value="MITOCHONDRIAL SUBSTRATE/SOLUTE CARRIER"/>
    <property type="match status" value="1"/>
</dbReference>
<dbReference type="SUPFAM" id="SSF103506">
    <property type="entry name" value="Mitochondrial carrier"/>
    <property type="match status" value="1"/>
</dbReference>
<evidence type="ECO:0000256" key="1">
    <source>
        <dbReference type="ARBA" id="ARBA00004141"/>
    </source>
</evidence>
<sequence length="377" mass="40854">MAAPGDVENQRPAYTEETPLLNEENHEVQEQAGDAHSQTRRFLSYTLKAVAILVVIAITTLFVKGWTDAGSDLDFDFKNALEKALGGGLGGAAAMVLQVLLLMPLRTIMNYQYRYGTSFSTASATLYTNGGPGRYYNGIGAALIQGPVSRFGDTAANAGILALLQSNSYLKDLPVLVKTPLYSGKKGEFKGLTRSSAAAFRMILTPVDTFKTTLQVEGAHGTSLLRDRIKKHGLGTLWWGAFATAGATFVGHYPWFATYNVLNEAIKEPPKVQLLLWLLRLAVIGFAASLVSDCVSNSLRVVKTYRQVHETQVSYSKTGSANPADMNSDWRPGKAARLVIQGDGVSGLLGRGLPTRILCNGLQGLLFSILWKLFLDM</sequence>
<dbReference type="PANTHER" id="PTHR47567:SF1">
    <property type="entry name" value="NAD-DEPENDENT EPIMERASE_DEHYDRATASE DOMAIN-CONTAINING PROTEIN"/>
    <property type="match status" value="1"/>
</dbReference>
<feature type="transmembrane region" description="Helical" evidence="8">
    <location>
        <begin position="45"/>
        <end position="64"/>
    </location>
</feature>
<dbReference type="InterPro" id="IPR018108">
    <property type="entry name" value="MCP_transmembrane"/>
</dbReference>
<reference evidence="9 10" key="1">
    <citation type="submission" date="2016-03" db="EMBL/GenBank/DDBJ databases">
        <title>Fine-scale spatial genetic structure of a fungal parasite of coffee scale insects.</title>
        <authorList>
            <person name="Jackson D."/>
            <person name="Zemenick K.A."/>
            <person name="Malloure B."/>
            <person name="Quandt C.A."/>
            <person name="James T.Y."/>
        </authorList>
    </citation>
    <scope>NUCLEOTIDE SEQUENCE [LARGE SCALE GENOMIC DNA]</scope>
    <source>
        <strain evidence="9 10">UM487</strain>
    </source>
</reference>
<keyword evidence="2 6" id="KW-0812">Transmembrane</keyword>
<dbReference type="AlphaFoldDB" id="A0A179IE91"/>
<comment type="similarity">
    <text evidence="7">Belongs to the mitochondrial carrier (TC 2.A.29) family.</text>
</comment>
<gene>
    <name evidence="9" type="ORF">LLEC1_00857</name>
</gene>
<feature type="transmembrane region" description="Helical" evidence="8">
    <location>
        <begin position="236"/>
        <end position="255"/>
    </location>
</feature>
<evidence type="ECO:0000256" key="6">
    <source>
        <dbReference type="PROSITE-ProRule" id="PRU00282"/>
    </source>
</evidence>
<dbReference type="EMBL" id="LUKN01001940">
    <property type="protein sequence ID" value="OAQ99940.1"/>
    <property type="molecule type" value="Genomic_DNA"/>
</dbReference>
<evidence type="ECO:0008006" key="11">
    <source>
        <dbReference type="Google" id="ProtNLM"/>
    </source>
</evidence>
<keyword evidence="4 8" id="KW-1133">Transmembrane helix</keyword>
<evidence type="ECO:0000313" key="9">
    <source>
        <dbReference type="EMBL" id="OAQ99940.1"/>
    </source>
</evidence>
<evidence type="ECO:0000256" key="8">
    <source>
        <dbReference type="SAM" id="Phobius"/>
    </source>
</evidence>
<proteinExistence type="inferred from homology"/>
<feature type="repeat" description="Solcar" evidence="6">
    <location>
        <begin position="185"/>
        <end position="265"/>
    </location>
</feature>
<dbReference type="Pfam" id="PF00153">
    <property type="entry name" value="Mito_carr"/>
    <property type="match status" value="1"/>
</dbReference>
<dbReference type="OMA" id="QAFIGFC"/>
<evidence type="ECO:0000256" key="7">
    <source>
        <dbReference type="RuleBase" id="RU000488"/>
    </source>
</evidence>
<organism evidence="9 10">
    <name type="scientific">Cordyceps confragosa</name>
    <name type="common">Lecanicillium lecanii</name>
    <dbReference type="NCBI Taxonomy" id="2714763"/>
    <lineage>
        <taxon>Eukaryota</taxon>
        <taxon>Fungi</taxon>
        <taxon>Dikarya</taxon>
        <taxon>Ascomycota</taxon>
        <taxon>Pezizomycotina</taxon>
        <taxon>Sordariomycetes</taxon>
        <taxon>Hypocreomycetidae</taxon>
        <taxon>Hypocreales</taxon>
        <taxon>Cordycipitaceae</taxon>
        <taxon>Akanthomyces</taxon>
    </lineage>
</organism>
<dbReference type="GO" id="GO:0016020">
    <property type="term" value="C:membrane"/>
    <property type="evidence" value="ECO:0007669"/>
    <property type="project" value="UniProtKB-SubCell"/>
</dbReference>